<evidence type="ECO:0000313" key="12">
    <source>
        <dbReference type="EMBL" id="AWB11017.1"/>
    </source>
</evidence>
<dbReference type="InterPro" id="IPR037128">
    <property type="entry name" value="Quinolinate_PRibosylTase_N_sf"/>
</dbReference>
<evidence type="ECO:0000256" key="1">
    <source>
        <dbReference type="ARBA" id="ARBA00003237"/>
    </source>
</evidence>
<gene>
    <name evidence="12" type="ORF">TDSAC_1681</name>
</gene>
<dbReference type="RefSeq" id="WP_108309995.1">
    <property type="nucleotide sequence ID" value="NZ_CP020921.1"/>
</dbReference>
<dbReference type="OrthoDB" id="9782546at2"/>
<dbReference type="Pfam" id="PF02749">
    <property type="entry name" value="QRPTase_N"/>
    <property type="match status" value="1"/>
</dbReference>
<dbReference type="InterPro" id="IPR022412">
    <property type="entry name" value="Quinolinate_PRibosylTrfase_N"/>
</dbReference>
<dbReference type="GO" id="GO:0009435">
    <property type="term" value="P:NAD+ biosynthetic process"/>
    <property type="evidence" value="ECO:0007669"/>
    <property type="project" value="UniProtKB-UniPathway"/>
</dbReference>
<comment type="function">
    <text evidence="1">Involved in the catabolism of quinolinic acid (QA).</text>
</comment>
<dbReference type="PIRSF" id="PIRSF006250">
    <property type="entry name" value="NadC_ModD"/>
    <property type="match status" value="1"/>
</dbReference>
<dbReference type="NCBIfam" id="TIGR00078">
    <property type="entry name" value="nadC"/>
    <property type="match status" value="1"/>
</dbReference>
<evidence type="ECO:0000259" key="11">
    <source>
        <dbReference type="Pfam" id="PF02749"/>
    </source>
</evidence>
<evidence type="ECO:0000256" key="5">
    <source>
        <dbReference type="ARBA" id="ARBA00022642"/>
    </source>
</evidence>
<evidence type="ECO:0000256" key="9">
    <source>
        <dbReference type="PIRNR" id="PIRNR006250"/>
    </source>
</evidence>
<dbReference type="KEGG" id="taci:TDSAC_1681"/>
<dbReference type="Proteomes" id="UP000244792">
    <property type="component" value="Chromosome"/>
</dbReference>
<feature type="domain" description="Quinolinate phosphoribosyl transferase C-terminal" evidence="10">
    <location>
        <begin position="113"/>
        <end position="280"/>
    </location>
</feature>
<evidence type="ECO:0000256" key="7">
    <source>
        <dbReference type="ARBA" id="ARBA00022679"/>
    </source>
</evidence>
<keyword evidence="6 9" id="KW-0328">Glycosyltransferase</keyword>
<protein>
    <recommendedName>
        <fullName evidence="4">nicotinate-nucleotide diphosphorylase (carboxylating)</fullName>
        <ecNumber evidence="4">2.4.2.19</ecNumber>
    </recommendedName>
    <alternativeName>
        <fullName evidence="8">Quinolinate phosphoribosyltransferase [decarboxylating]</fullName>
    </alternativeName>
</protein>
<evidence type="ECO:0000256" key="8">
    <source>
        <dbReference type="ARBA" id="ARBA00033102"/>
    </source>
</evidence>
<dbReference type="FunFam" id="3.20.20.70:FF:000030">
    <property type="entry name" value="Nicotinate-nucleotide pyrophosphorylase, carboxylating"/>
    <property type="match status" value="1"/>
</dbReference>
<dbReference type="InterPro" id="IPR002638">
    <property type="entry name" value="Quinolinate_PRibosylTrfase_C"/>
</dbReference>
<dbReference type="SUPFAM" id="SSF51690">
    <property type="entry name" value="Nicotinate/Quinolinate PRTase C-terminal domain-like"/>
    <property type="match status" value="1"/>
</dbReference>
<dbReference type="PANTHER" id="PTHR32179">
    <property type="entry name" value="NICOTINATE-NUCLEOTIDE PYROPHOSPHORYLASE [CARBOXYLATING]"/>
    <property type="match status" value="1"/>
</dbReference>
<keyword evidence="7 9" id="KW-0808">Transferase</keyword>
<feature type="domain" description="Quinolinate phosphoribosyl transferase N-terminal" evidence="11">
    <location>
        <begin position="29"/>
        <end position="111"/>
    </location>
</feature>
<dbReference type="PANTHER" id="PTHR32179:SF3">
    <property type="entry name" value="NICOTINATE-NUCLEOTIDE PYROPHOSPHORYLASE [CARBOXYLATING]"/>
    <property type="match status" value="1"/>
</dbReference>
<dbReference type="GO" id="GO:0004514">
    <property type="term" value="F:nicotinate-nucleotide diphosphorylase (carboxylating) activity"/>
    <property type="evidence" value="ECO:0007669"/>
    <property type="project" value="UniProtKB-EC"/>
</dbReference>
<dbReference type="EC" id="2.4.2.19" evidence="4"/>
<evidence type="ECO:0000256" key="2">
    <source>
        <dbReference type="ARBA" id="ARBA00004893"/>
    </source>
</evidence>
<evidence type="ECO:0000256" key="3">
    <source>
        <dbReference type="ARBA" id="ARBA00009400"/>
    </source>
</evidence>
<accession>A0A2R4W2I2</accession>
<dbReference type="Pfam" id="PF01729">
    <property type="entry name" value="QRPTase_C"/>
    <property type="match status" value="1"/>
</dbReference>
<dbReference type="GO" id="GO:0005737">
    <property type="term" value="C:cytoplasm"/>
    <property type="evidence" value="ECO:0007669"/>
    <property type="project" value="TreeGrafter"/>
</dbReference>
<organism evidence="12 13">
    <name type="scientific">Thermodesulfobium acidiphilum</name>
    <dbReference type="NCBI Taxonomy" id="1794699"/>
    <lineage>
        <taxon>Bacteria</taxon>
        <taxon>Pseudomonadati</taxon>
        <taxon>Thermodesulfobiota</taxon>
        <taxon>Thermodesulfobiia</taxon>
        <taxon>Thermodesulfobiales</taxon>
        <taxon>Thermodesulfobiaceae</taxon>
        <taxon>Thermodesulfobium</taxon>
    </lineage>
</organism>
<reference evidence="12 13" key="1">
    <citation type="submission" date="2017-04" db="EMBL/GenBank/DDBJ databases">
        <title>Genomic insights into metabolism of Thermodesulfobium acidiphilum.</title>
        <authorList>
            <person name="Toshchakov S.V."/>
            <person name="Frolov E.N."/>
            <person name="Kublanov I.V."/>
            <person name="Samarov N.I."/>
            <person name="Novikov A."/>
            <person name="Lebedinsky A.V."/>
            <person name="Bonch-Osmolovskaya E.A."/>
            <person name="Chernyh N.A."/>
        </authorList>
    </citation>
    <scope>NUCLEOTIDE SEQUENCE [LARGE SCALE GENOMIC DNA]</scope>
    <source>
        <strain evidence="12 13">3127-1</strain>
    </source>
</reference>
<evidence type="ECO:0000259" key="10">
    <source>
        <dbReference type="Pfam" id="PF01729"/>
    </source>
</evidence>
<dbReference type="InterPro" id="IPR027277">
    <property type="entry name" value="NadC/ModD"/>
</dbReference>
<name>A0A2R4W2I2_THEAF</name>
<dbReference type="UniPathway" id="UPA00253">
    <property type="reaction ID" value="UER00331"/>
</dbReference>
<dbReference type="InterPro" id="IPR004393">
    <property type="entry name" value="NadC"/>
</dbReference>
<sequence length="285" mass="32673">MNFKDILKERIHHDLGFDFYRKDGYPYSKFKIIFKENAIIAGTIFVPTIVKIVEEEFFLEEFEESKRYKFEVLKRDGEQTSSKETIMYIYANANVLLKAERTICNILSELSGIATHVKEVLSKIDSSVFLLDTRKNDPLFRPEHKYAIRLAGGKNHRSGFFDGVLIKDNDIAISGSIKSAIDNSLKTSKFLTKIEIEVGNIQDLEAVLLDGRVDAILLDNMPVKELRKAIEIISRSKKRYLVEASGVREEDIKDVSKTGVEFISMSSLIRRARYIDVSMKVDKLF</sequence>
<dbReference type="AlphaFoldDB" id="A0A2R4W2I2"/>
<comment type="similarity">
    <text evidence="3 9">Belongs to the NadC/ModD family.</text>
</comment>
<keyword evidence="13" id="KW-1185">Reference proteome</keyword>
<proteinExistence type="inferred from homology"/>
<evidence type="ECO:0000256" key="6">
    <source>
        <dbReference type="ARBA" id="ARBA00022676"/>
    </source>
</evidence>
<dbReference type="Gene3D" id="3.20.20.70">
    <property type="entry name" value="Aldolase class I"/>
    <property type="match status" value="1"/>
</dbReference>
<evidence type="ECO:0000313" key="13">
    <source>
        <dbReference type="Proteomes" id="UP000244792"/>
    </source>
</evidence>
<evidence type="ECO:0000256" key="4">
    <source>
        <dbReference type="ARBA" id="ARBA00011944"/>
    </source>
</evidence>
<comment type="pathway">
    <text evidence="2">Cofactor biosynthesis; NAD(+) biosynthesis; nicotinate D-ribonucleotide from quinolinate: step 1/1.</text>
</comment>
<dbReference type="InterPro" id="IPR013785">
    <property type="entry name" value="Aldolase_TIM"/>
</dbReference>
<keyword evidence="5" id="KW-0662">Pyridine nucleotide biosynthesis</keyword>
<dbReference type="SUPFAM" id="SSF54675">
    <property type="entry name" value="Nicotinate/Quinolinate PRTase N-terminal domain-like"/>
    <property type="match status" value="1"/>
</dbReference>
<dbReference type="Gene3D" id="3.90.1170.20">
    <property type="entry name" value="Quinolinate phosphoribosyl transferase, N-terminal domain"/>
    <property type="match status" value="1"/>
</dbReference>
<dbReference type="GO" id="GO:0034213">
    <property type="term" value="P:quinolinate catabolic process"/>
    <property type="evidence" value="ECO:0007669"/>
    <property type="project" value="TreeGrafter"/>
</dbReference>
<dbReference type="InterPro" id="IPR036068">
    <property type="entry name" value="Nicotinate_pribotase-like_C"/>
</dbReference>
<dbReference type="EMBL" id="CP020921">
    <property type="protein sequence ID" value="AWB11017.1"/>
    <property type="molecule type" value="Genomic_DNA"/>
</dbReference>